<protein>
    <submittedName>
        <fullName evidence="2">Uncharacterized protein</fullName>
    </submittedName>
</protein>
<name>A0A821TZA9_9NEOP</name>
<evidence type="ECO:0000313" key="2">
    <source>
        <dbReference type="EMBL" id="CAF4883787.1"/>
    </source>
</evidence>
<accession>A0A821TZA9</accession>
<evidence type="ECO:0000313" key="3">
    <source>
        <dbReference type="Proteomes" id="UP000663880"/>
    </source>
</evidence>
<feature type="coiled-coil region" evidence="1">
    <location>
        <begin position="79"/>
        <end position="124"/>
    </location>
</feature>
<dbReference type="EMBL" id="CAJOBZ010000028">
    <property type="protein sequence ID" value="CAF4883787.1"/>
    <property type="molecule type" value="Genomic_DNA"/>
</dbReference>
<gene>
    <name evidence="2" type="ORF">PMACD_LOCUS9845</name>
</gene>
<evidence type="ECO:0000256" key="1">
    <source>
        <dbReference type="SAM" id="Coils"/>
    </source>
</evidence>
<dbReference type="AlphaFoldDB" id="A0A821TZA9"/>
<dbReference type="OrthoDB" id="10012356at2759"/>
<feature type="coiled-coil region" evidence="1">
    <location>
        <begin position="161"/>
        <end position="192"/>
    </location>
</feature>
<sequence length="210" mass="24727">MSSITKECKNKFIPDDIDDFITFEPKLSPKCKKTLKRRKLVDEMDQDIRGKDVYNKKGKKSNRITNDSQICSEYKQKILNNMNEQLNSGKQMNETMQKKVSEFITDLERDYSVLKNNVKELEEFTTATMNCLHQTTTAIKQKIDILKEMEQTYKKQCKATDETHQLEINQLEEDLNREVEKVKEKLASATKKSYLDMFQRSFIQAMKNNN</sequence>
<reference evidence="2" key="1">
    <citation type="submission" date="2021-02" db="EMBL/GenBank/DDBJ databases">
        <authorList>
            <person name="Steward A R."/>
        </authorList>
    </citation>
    <scope>NUCLEOTIDE SEQUENCE</scope>
</reference>
<keyword evidence="1" id="KW-0175">Coiled coil</keyword>
<organism evidence="2 3">
    <name type="scientific">Pieris macdunnoughi</name>
    <dbReference type="NCBI Taxonomy" id="345717"/>
    <lineage>
        <taxon>Eukaryota</taxon>
        <taxon>Metazoa</taxon>
        <taxon>Ecdysozoa</taxon>
        <taxon>Arthropoda</taxon>
        <taxon>Hexapoda</taxon>
        <taxon>Insecta</taxon>
        <taxon>Pterygota</taxon>
        <taxon>Neoptera</taxon>
        <taxon>Endopterygota</taxon>
        <taxon>Lepidoptera</taxon>
        <taxon>Glossata</taxon>
        <taxon>Ditrysia</taxon>
        <taxon>Papilionoidea</taxon>
        <taxon>Pieridae</taxon>
        <taxon>Pierinae</taxon>
        <taxon>Pieris</taxon>
    </lineage>
</organism>
<comment type="caution">
    <text evidence="2">The sequence shown here is derived from an EMBL/GenBank/DDBJ whole genome shotgun (WGS) entry which is preliminary data.</text>
</comment>
<dbReference type="Proteomes" id="UP000663880">
    <property type="component" value="Unassembled WGS sequence"/>
</dbReference>
<keyword evidence="3" id="KW-1185">Reference proteome</keyword>
<proteinExistence type="predicted"/>